<comment type="domain">
    <text evidence="5">Consists of three domains, a large central CORE domain and two small peripheral domains, NMPbind and LID, which undergo movements during catalysis. The LID domain closes over the site of phosphoryl transfer upon ATP binding. Assembling and dissambling the active center during each catalytic cycle provides an effective means to prevent ATP hydrolysis.</text>
</comment>
<dbReference type="PANTHER" id="PTHR23359">
    <property type="entry name" value="NUCLEOTIDE KINASE"/>
    <property type="match status" value="1"/>
</dbReference>
<evidence type="ECO:0000256" key="4">
    <source>
        <dbReference type="ARBA" id="ARBA00022777"/>
    </source>
</evidence>
<comment type="subcellular location">
    <subcellularLocation>
        <location evidence="5 7">Cytoplasm</location>
    </subcellularLocation>
</comment>
<comment type="similarity">
    <text evidence="5 6">Belongs to the adenylate kinase family.</text>
</comment>
<keyword evidence="4 5" id="KW-0418">Kinase</keyword>
<dbReference type="Proteomes" id="UP000176786">
    <property type="component" value="Unassembled WGS sequence"/>
</dbReference>
<comment type="pathway">
    <text evidence="5">Purine metabolism; AMP biosynthesis via salvage pathway; AMP from ADP: step 1/1.</text>
</comment>
<dbReference type="InterPro" id="IPR027417">
    <property type="entry name" value="P-loop_NTPase"/>
</dbReference>
<dbReference type="UniPathway" id="UPA00588">
    <property type="reaction ID" value="UER00649"/>
</dbReference>
<evidence type="ECO:0000313" key="9">
    <source>
        <dbReference type="Proteomes" id="UP000176786"/>
    </source>
</evidence>
<dbReference type="AlphaFoldDB" id="A0A1F5P5I7"/>
<keyword evidence="5" id="KW-0963">Cytoplasm</keyword>
<keyword evidence="2 5" id="KW-0545">Nucleotide biosynthesis</keyword>
<dbReference type="SUPFAM" id="SSF52540">
    <property type="entry name" value="P-loop containing nucleoside triphosphate hydrolases"/>
    <property type="match status" value="1"/>
</dbReference>
<dbReference type="Pfam" id="PF00406">
    <property type="entry name" value="ADK"/>
    <property type="match status" value="1"/>
</dbReference>
<gene>
    <name evidence="5" type="primary">adk</name>
    <name evidence="8" type="ORF">A3J48_02885</name>
</gene>
<name>A0A1F5P5I7_9BACT</name>
<evidence type="ECO:0000256" key="3">
    <source>
        <dbReference type="ARBA" id="ARBA00022741"/>
    </source>
</evidence>
<dbReference type="GO" id="GO:0004017">
    <property type="term" value="F:AMP kinase activity"/>
    <property type="evidence" value="ECO:0007669"/>
    <property type="project" value="UniProtKB-UniRule"/>
</dbReference>
<dbReference type="PRINTS" id="PR00094">
    <property type="entry name" value="ADENYLTKNASE"/>
</dbReference>
<evidence type="ECO:0000256" key="7">
    <source>
        <dbReference type="RuleBase" id="RU003331"/>
    </source>
</evidence>
<evidence type="ECO:0000313" key="8">
    <source>
        <dbReference type="EMBL" id="OGE85095.1"/>
    </source>
</evidence>
<feature type="binding site" evidence="5">
    <location>
        <position position="138"/>
    </location>
    <ligand>
        <name>ATP</name>
        <dbReference type="ChEBI" id="CHEBI:30616"/>
    </ligand>
</feature>
<evidence type="ECO:0000256" key="2">
    <source>
        <dbReference type="ARBA" id="ARBA00022727"/>
    </source>
</evidence>
<feature type="binding site" evidence="5">
    <location>
        <position position="48"/>
    </location>
    <ligand>
        <name>AMP</name>
        <dbReference type="ChEBI" id="CHEBI:456215"/>
    </ligand>
</feature>
<dbReference type="GO" id="GO:0044209">
    <property type="term" value="P:AMP salvage"/>
    <property type="evidence" value="ECO:0007669"/>
    <property type="project" value="UniProtKB-UniRule"/>
</dbReference>
<feature type="binding site" evidence="5">
    <location>
        <position position="179"/>
    </location>
    <ligand>
        <name>ATP</name>
        <dbReference type="ChEBI" id="CHEBI:30616"/>
    </ligand>
</feature>
<comment type="caution">
    <text evidence="8">The sequence shown here is derived from an EMBL/GenBank/DDBJ whole genome shotgun (WGS) entry which is preliminary data.</text>
</comment>
<protein>
    <recommendedName>
        <fullName evidence="5 7">Adenylate kinase</fullName>
        <shortName evidence="5">AK</shortName>
        <ecNumber evidence="5 7">2.7.4.3</ecNumber>
    </recommendedName>
    <alternativeName>
        <fullName evidence="5">ATP-AMP transphosphorylase</fullName>
    </alternativeName>
    <alternativeName>
        <fullName evidence="5">ATP:AMP phosphotransferase</fullName>
    </alternativeName>
    <alternativeName>
        <fullName evidence="5">Adenylate monophosphate kinase</fullName>
    </alternativeName>
</protein>
<comment type="caution">
    <text evidence="5">Lacks conserved residue(s) required for the propagation of feature annotation.</text>
</comment>
<keyword evidence="3 5" id="KW-0547">Nucleotide-binding</keyword>
<dbReference type="HAMAP" id="MF_00235">
    <property type="entry name" value="Adenylate_kinase_Adk"/>
    <property type="match status" value="1"/>
</dbReference>
<dbReference type="EC" id="2.7.4.3" evidence="5 7"/>
<feature type="binding site" evidence="5">
    <location>
        <begin position="69"/>
        <end position="71"/>
    </location>
    <ligand>
        <name>AMP</name>
        <dbReference type="ChEBI" id="CHEBI:456215"/>
    </ligand>
</feature>
<keyword evidence="5 7" id="KW-0067">ATP-binding</keyword>
<keyword evidence="1 5" id="KW-0808">Transferase</keyword>
<dbReference type="EMBL" id="MFES01000027">
    <property type="protein sequence ID" value="OGE85095.1"/>
    <property type="molecule type" value="Genomic_DNA"/>
</dbReference>
<evidence type="ECO:0000256" key="5">
    <source>
        <dbReference type="HAMAP-Rule" id="MF_00235"/>
    </source>
</evidence>
<organism evidence="8 9">
    <name type="scientific">Candidatus Doudnabacteria bacterium RIFCSPHIGHO2_02_FULL_46_11</name>
    <dbReference type="NCBI Taxonomy" id="1817832"/>
    <lineage>
        <taxon>Bacteria</taxon>
        <taxon>Candidatus Doudnaibacteriota</taxon>
    </lineage>
</organism>
<accession>A0A1F5P5I7</accession>
<comment type="catalytic activity">
    <reaction evidence="5 7">
        <text>AMP + ATP = 2 ADP</text>
        <dbReference type="Rhea" id="RHEA:12973"/>
        <dbReference type="ChEBI" id="CHEBI:30616"/>
        <dbReference type="ChEBI" id="CHEBI:456215"/>
        <dbReference type="ChEBI" id="CHEBI:456216"/>
        <dbReference type="EC" id="2.7.4.3"/>
    </reaction>
</comment>
<feature type="binding site" evidence="5">
    <location>
        <position position="140"/>
    </location>
    <ligand>
        <name>AMP</name>
        <dbReference type="ChEBI" id="CHEBI:456215"/>
    </ligand>
</feature>
<dbReference type="CDD" id="cd01428">
    <property type="entry name" value="ADK"/>
    <property type="match status" value="1"/>
</dbReference>
<dbReference type="GO" id="GO:0005524">
    <property type="term" value="F:ATP binding"/>
    <property type="evidence" value="ECO:0007669"/>
    <property type="project" value="UniProtKB-UniRule"/>
</dbReference>
<feature type="binding site" evidence="5">
    <location>
        <position position="151"/>
    </location>
    <ligand>
        <name>AMP</name>
        <dbReference type="ChEBI" id="CHEBI:456215"/>
    </ligand>
</feature>
<evidence type="ECO:0000256" key="1">
    <source>
        <dbReference type="ARBA" id="ARBA00022679"/>
    </source>
</evidence>
<dbReference type="InterPro" id="IPR000850">
    <property type="entry name" value="Adenylat/UMP-CMP_kin"/>
</dbReference>
<comment type="subunit">
    <text evidence="5 7">Monomer.</text>
</comment>
<dbReference type="GO" id="GO:0005737">
    <property type="term" value="C:cytoplasm"/>
    <property type="evidence" value="ECO:0007669"/>
    <property type="project" value="UniProtKB-SubCell"/>
</dbReference>
<comment type="function">
    <text evidence="5">Catalyzes the reversible transfer of the terminal phosphate group between ATP and AMP. Plays an important role in cellular energy homeostasis and in adenine nucleotide metabolism.</text>
</comment>
<reference evidence="8 9" key="1">
    <citation type="journal article" date="2016" name="Nat. Commun.">
        <title>Thousands of microbial genomes shed light on interconnected biogeochemical processes in an aquifer system.</title>
        <authorList>
            <person name="Anantharaman K."/>
            <person name="Brown C.T."/>
            <person name="Hug L.A."/>
            <person name="Sharon I."/>
            <person name="Castelle C.J."/>
            <person name="Probst A.J."/>
            <person name="Thomas B.C."/>
            <person name="Singh A."/>
            <person name="Wilkins M.J."/>
            <person name="Karaoz U."/>
            <person name="Brodie E.L."/>
            <person name="Williams K.H."/>
            <person name="Hubbard S.S."/>
            <person name="Banfield J.F."/>
        </authorList>
    </citation>
    <scope>NUCLEOTIDE SEQUENCE [LARGE SCALE GENOMIC DNA]</scope>
</reference>
<feature type="binding site" evidence="5">
    <location>
        <begin position="22"/>
        <end position="27"/>
    </location>
    <ligand>
        <name>ATP</name>
        <dbReference type="ChEBI" id="CHEBI:30616"/>
    </ligand>
</feature>
<proteinExistence type="inferred from homology"/>
<dbReference type="Gene3D" id="3.40.50.300">
    <property type="entry name" value="P-loop containing nucleotide triphosphate hydrolases"/>
    <property type="match status" value="1"/>
</dbReference>
<evidence type="ECO:0000256" key="6">
    <source>
        <dbReference type="RuleBase" id="RU003330"/>
    </source>
</evidence>
<sequence>MSKKTVKSSSELPLIIFLGPQGSGKGTQTRLLVEKYGFHLTEMGGMLRAEAKKKTGFGRMIKEKIEGGKLVPSWVAMQLLKNDVKKNIKKPIVVDGAPRQYIEAIGHERNIKKLGRKITMIFFISLTNEEGMRRLLLRGRNDDTPEKIKVRLAWSRAKLGSIVKYFSRKYPVVEINGAQSVVKVHQSIISALKKNKVI</sequence>
<dbReference type="STRING" id="1817832.A3J48_02885"/>